<sequence>MRNHKSQQRRHGRRAKITSGQTRLSIRGGTPLIHMELQDLDLHPNLMQDDTPTPPTLSRMTTIKRPVLSSLVPTTPSSTSKTRKQNMEDSWKSNKNGTRTMPLQYKN</sequence>
<feature type="compositionally biased region" description="Polar residues" evidence="1">
    <location>
        <begin position="93"/>
        <end position="107"/>
    </location>
</feature>
<dbReference type="AlphaFoldDB" id="A0A921RF50"/>
<comment type="caution">
    <text evidence="2">The sequence shown here is derived from an EMBL/GenBank/DDBJ whole genome shotgun (WGS) entry which is preliminary data.</text>
</comment>
<evidence type="ECO:0000313" key="2">
    <source>
        <dbReference type="EMBL" id="KAG0537735.1"/>
    </source>
</evidence>
<feature type="region of interest" description="Disordered" evidence="1">
    <location>
        <begin position="44"/>
        <end position="107"/>
    </location>
</feature>
<feature type="compositionally biased region" description="Polar residues" evidence="1">
    <location>
        <begin position="48"/>
        <end position="61"/>
    </location>
</feature>
<feature type="compositionally biased region" description="Low complexity" evidence="1">
    <location>
        <begin position="66"/>
        <end position="80"/>
    </location>
</feature>
<dbReference type="EMBL" id="CM027682">
    <property type="protein sequence ID" value="KAG0537735.1"/>
    <property type="molecule type" value="Genomic_DNA"/>
</dbReference>
<dbReference type="Proteomes" id="UP000807115">
    <property type="component" value="Chromosome 3"/>
</dbReference>
<reference evidence="2" key="1">
    <citation type="journal article" date="2019" name="BMC Genomics">
        <title>A new reference genome for Sorghum bicolor reveals high levels of sequence similarity between sweet and grain genotypes: implications for the genetics of sugar metabolism.</title>
        <authorList>
            <person name="Cooper E.A."/>
            <person name="Brenton Z.W."/>
            <person name="Flinn B.S."/>
            <person name="Jenkins J."/>
            <person name="Shu S."/>
            <person name="Flowers D."/>
            <person name="Luo F."/>
            <person name="Wang Y."/>
            <person name="Xia P."/>
            <person name="Barry K."/>
            <person name="Daum C."/>
            <person name="Lipzen A."/>
            <person name="Yoshinaga Y."/>
            <person name="Schmutz J."/>
            <person name="Saski C."/>
            <person name="Vermerris W."/>
            <person name="Kresovich S."/>
        </authorList>
    </citation>
    <scope>NUCLEOTIDE SEQUENCE</scope>
</reference>
<reference evidence="2" key="2">
    <citation type="submission" date="2020-10" db="EMBL/GenBank/DDBJ databases">
        <authorList>
            <person name="Cooper E.A."/>
            <person name="Brenton Z.W."/>
            <person name="Flinn B.S."/>
            <person name="Jenkins J."/>
            <person name="Shu S."/>
            <person name="Flowers D."/>
            <person name="Luo F."/>
            <person name="Wang Y."/>
            <person name="Xia P."/>
            <person name="Barry K."/>
            <person name="Daum C."/>
            <person name="Lipzen A."/>
            <person name="Yoshinaga Y."/>
            <person name="Schmutz J."/>
            <person name="Saski C."/>
            <person name="Vermerris W."/>
            <person name="Kresovich S."/>
        </authorList>
    </citation>
    <scope>NUCLEOTIDE SEQUENCE</scope>
</reference>
<feature type="region of interest" description="Disordered" evidence="1">
    <location>
        <begin position="1"/>
        <end position="30"/>
    </location>
</feature>
<name>A0A921RF50_SORBI</name>
<organism evidence="2 3">
    <name type="scientific">Sorghum bicolor</name>
    <name type="common">Sorghum</name>
    <name type="synonym">Sorghum vulgare</name>
    <dbReference type="NCBI Taxonomy" id="4558"/>
    <lineage>
        <taxon>Eukaryota</taxon>
        <taxon>Viridiplantae</taxon>
        <taxon>Streptophyta</taxon>
        <taxon>Embryophyta</taxon>
        <taxon>Tracheophyta</taxon>
        <taxon>Spermatophyta</taxon>
        <taxon>Magnoliopsida</taxon>
        <taxon>Liliopsida</taxon>
        <taxon>Poales</taxon>
        <taxon>Poaceae</taxon>
        <taxon>PACMAD clade</taxon>
        <taxon>Panicoideae</taxon>
        <taxon>Andropogonodae</taxon>
        <taxon>Andropogoneae</taxon>
        <taxon>Sorghinae</taxon>
        <taxon>Sorghum</taxon>
    </lineage>
</organism>
<gene>
    <name evidence="2" type="ORF">BDA96_03G174200</name>
</gene>
<protein>
    <submittedName>
        <fullName evidence="2">Uncharacterized protein</fullName>
    </submittedName>
</protein>
<accession>A0A921RF50</accession>
<evidence type="ECO:0000256" key="1">
    <source>
        <dbReference type="SAM" id="MobiDB-lite"/>
    </source>
</evidence>
<proteinExistence type="predicted"/>
<feature type="compositionally biased region" description="Basic residues" evidence="1">
    <location>
        <begin position="1"/>
        <end position="16"/>
    </location>
</feature>
<evidence type="ECO:0000313" key="3">
    <source>
        <dbReference type="Proteomes" id="UP000807115"/>
    </source>
</evidence>